<name>A0A915ISM8_ROMCU</name>
<evidence type="ECO:0000256" key="1">
    <source>
        <dbReference type="SAM" id="Phobius"/>
    </source>
</evidence>
<reference evidence="3" key="1">
    <citation type="submission" date="2022-11" db="UniProtKB">
        <authorList>
            <consortium name="WormBaseParasite"/>
        </authorList>
    </citation>
    <scope>IDENTIFICATION</scope>
</reference>
<organism evidence="2 3">
    <name type="scientific">Romanomermis culicivorax</name>
    <name type="common">Nematode worm</name>
    <dbReference type="NCBI Taxonomy" id="13658"/>
    <lineage>
        <taxon>Eukaryota</taxon>
        <taxon>Metazoa</taxon>
        <taxon>Ecdysozoa</taxon>
        <taxon>Nematoda</taxon>
        <taxon>Enoplea</taxon>
        <taxon>Dorylaimia</taxon>
        <taxon>Mermithida</taxon>
        <taxon>Mermithoidea</taxon>
        <taxon>Mermithidae</taxon>
        <taxon>Romanomermis</taxon>
    </lineage>
</organism>
<dbReference type="Proteomes" id="UP000887565">
    <property type="component" value="Unplaced"/>
</dbReference>
<dbReference type="AlphaFoldDB" id="A0A915ISM8"/>
<protein>
    <submittedName>
        <fullName evidence="3">Uncharacterized protein</fullName>
    </submittedName>
</protein>
<keyword evidence="1" id="KW-1133">Transmembrane helix</keyword>
<evidence type="ECO:0000313" key="2">
    <source>
        <dbReference type="Proteomes" id="UP000887565"/>
    </source>
</evidence>
<feature type="transmembrane region" description="Helical" evidence="1">
    <location>
        <begin position="78"/>
        <end position="104"/>
    </location>
</feature>
<dbReference type="WBParaSite" id="nRc.2.0.1.t16374-RA">
    <property type="protein sequence ID" value="nRc.2.0.1.t16374-RA"/>
    <property type="gene ID" value="nRc.2.0.1.g16374"/>
</dbReference>
<sequence>MPLMPPEDTFDKRKGEYAPTTVDDSVMCENPVPIKYNQFDETGIAAQQNDMRLAMELARRRRSKRKCAYCRDHKTFSILMIITVVVVIIFLIAVGIAYAVGLLWPEEDLDLNPNATMSDLLKENSTAFITLPAVIIDVERLSLSRKTRCPMPTYSCDKKVKN</sequence>
<evidence type="ECO:0000313" key="3">
    <source>
        <dbReference type="WBParaSite" id="nRc.2.0.1.t16374-RA"/>
    </source>
</evidence>
<keyword evidence="1" id="KW-0472">Membrane</keyword>
<accession>A0A915ISM8</accession>
<proteinExistence type="predicted"/>
<keyword evidence="1" id="KW-0812">Transmembrane</keyword>
<keyword evidence="2" id="KW-1185">Reference proteome</keyword>